<dbReference type="InterPro" id="IPR033985">
    <property type="entry name" value="SusD-like_N"/>
</dbReference>
<keyword evidence="9" id="KW-1185">Reference proteome</keyword>
<evidence type="ECO:0000313" key="9">
    <source>
        <dbReference type="Proteomes" id="UP000199656"/>
    </source>
</evidence>
<dbReference type="CDD" id="cd08977">
    <property type="entry name" value="SusD"/>
    <property type="match status" value="1"/>
</dbReference>
<feature type="domain" description="RagB/SusD" evidence="6">
    <location>
        <begin position="347"/>
        <end position="438"/>
    </location>
</feature>
<dbReference type="GO" id="GO:0009279">
    <property type="term" value="C:cell outer membrane"/>
    <property type="evidence" value="ECO:0007669"/>
    <property type="project" value="UniProtKB-SubCell"/>
</dbReference>
<evidence type="ECO:0000256" key="1">
    <source>
        <dbReference type="ARBA" id="ARBA00004442"/>
    </source>
</evidence>
<evidence type="ECO:0000256" key="5">
    <source>
        <dbReference type="ARBA" id="ARBA00023237"/>
    </source>
</evidence>
<reference evidence="9" key="1">
    <citation type="submission" date="2016-10" db="EMBL/GenBank/DDBJ databases">
        <authorList>
            <person name="Varghese N."/>
            <person name="Submissions S."/>
        </authorList>
    </citation>
    <scope>NUCLEOTIDE SEQUENCE [LARGE SCALE GENOMIC DNA]</scope>
    <source>
        <strain evidence="9">DSM 23920</strain>
    </source>
</reference>
<dbReference type="InterPro" id="IPR012944">
    <property type="entry name" value="SusD_RagB_dom"/>
</dbReference>
<keyword evidence="3" id="KW-0732">Signal</keyword>
<dbReference type="Proteomes" id="UP000199656">
    <property type="component" value="Unassembled WGS sequence"/>
</dbReference>
<keyword evidence="5" id="KW-0998">Cell outer membrane</keyword>
<sequence>MKKVKYILPLLAGLAMGCQKDLLDNVPTTNIPDTKAFDTKERVESQVNGMYTVLKNGKFLGGKVVIANEIRGEDYVNEKANNVTLNASWRMVTTGEAQEVKEIWSQGYMTINSVNVFLAGMAAKGSSVTGKELSDNFIGEAKFIRGLSYFHLLQLFARPYVDGAGSKLGLILYTEPHTKLGNYSKARSTVAETYAQIIRDLDSAETMLPKAADQVTRANSYAAIALKTRVYLYTGQYDKVLTEANKIVPAAPPFESTVGYKLEPNIKNVFVGNYTGAEAIFSLPNTEAVNDYPGTQTQLAYYFNPTALGGNGEYSLHPSGIISDASWKAADARRKFVVTAGNKSWMNKYTKGSPYTDYVPVIRYAEVLLNLAEATVRVTNTVDARAIALLNAVHGRSDATTVFTVADFATPQALINTILKEKHIELLGEGFRSMETTRLNATFPSKSSTVAEVTPAMSSYIWPISSDELVYNKLCKDN</sequence>
<accession>A0A1H3X5G2</accession>
<feature type="domain" description="SusD-like N-terminal" evidence="7">
    <location>
        <begin position="23"/>
        <end position="232"/>
    </location>
</feature>
<comment type="similarity">
    <text evidence="2">Belongs to the SusD family.</text>
</comment>
<evidence type="ECO:0000313" key="8">
    <source>
        <dbReference type="EMBL" id="SDZ94627.1"/>
    </source>
</evidence>
<evidence type="ECO:0000259" key="6">
    <source>
        <dbReference type="Pfam" id="PF07980"/>
    </source>
</evidence>
<dbReference type="Pfam" id="PF07980">
    <property type="entry name" value="SusD_RagB"/>
    <property type="match status" value="1"/>
</dbReference>
<dbReference type="PROSITE" id="PS51257">
    <property type="entry name" value="PROKAR_LIPOPROTEIN"/>
    <property type="match status" value="1"/>
</dbReference>
<evidence type="ECO:0000256" key="4">
    <source>
        <dbReference type="ARBA" id="ARBA00023136"/>
    </source>
</evidence>
<dbReference type="RefSeq" id="WP_211118318.1">
    <property type="nucleotide sequence ID" value="NZ_FNRL01000001.1"/>
</dbReference>
<dbReference type="Gene3D" id="1.25.40.390">
    <property type="match status" value="1"/>
</dbReference>
<evidence type="ECO:0000256" key="2">
    <source>
        <dbReference type="ARBA" id="ARBA00006275"/>
    </source>
</evidence>
<proteinExistence type="inferred from homology"/>
<name>A0A1H3X5G2_9BACT</name>
<dbReference type="Pfam" id="PF14322">
    <property type="entry name" value="SusD-like_3"/>
    <property type="match status" value="1"/>
</dbReference>
<organism evidence="8 9">
    <name type="scientific">Chitinophaga terrae</name>
    <name type="common">ex Kim and Jung 2007</name>
    <dbReference type="NCBI Taxonomy" id="408074"/>
    <lineage>
        <taxon>Bacteria</taxon>
        <taxon>Pseudomonadati</taxon>
        <taxon>Bacteroidota</taxon>
        <taxon>Chitinophagia</taxon>
        <taxon>Chitinophagales</taxon>
        <taxon>Chitinophagaceae</taxon>
        <taxon>Chitinophaga</taxon>
    </lineage>
</organism>
<dbReference type="STRING" id="408074.SAMN05660909_00279"/>
<evidence type="ECO:0000256" key="3">
    <source>
        <dbReference type="ARBA" id="ARBA00022729"/>
    </source>
</evidence>
<dbReference type="InterPro" id="IPR011990">
    <property type="entry name" value="TPR-like_helical_dom_sf"/>
</dbReference>
<evidence type="ECO:0000259" key="7">
    <source>
        <dbReference type="Pfam" id="PF14322"/>
    </source>
</evidence>
<keyword evidence="4" id="KW-0472">Membrane</keyword>
<protein>
    <submittedName>
        <fullName evidence="8">SusD family protein</fullName>
    </submittedName>
</protein>
<gene>
    <name evidence="8" type="ORF">SAMN05660909_00279</name>
</gene>
<comment type="subcellular location">
    <subcellularLocation>
        <location evidence="1">Cell outer membrane</location>
    </subcellularLocation>
</comment>
<dbReference type="EMBL" id="FNRL01000001">
    <property type="protein sequence ID" value="SDZ94627.1"/>
    <property type="molecule type" value="Genomic_DNA"/>
</dbReference>
<dbReference type="SUPFAM" id="SSF48452">
    <property type="entry name" value="TPR-like"/>
    <property type="match status" value="1"/>
</dbReference>
<dbReference type="AlphaFoldDB" id="A0A1H3X5G2"/>